<dbReference type="EMBL" id="CZAW01000100">
    <property type="protein sequence ID" value="CUQ18823.1"/>
    <property type="molecule type" value="Genomic_DNA"/>
</dbReference>
<dbReference type="Proteomes" id="UP000095712">
    <property type="component" value="Unassembled WGS sequence"/>
</dbReference>
<evidence type="ECO:0000256" key="2">
    <source>
        <dbReference type="SAM" id="Phobius"/>
    </source>
</evidence>
<proteinExistence type="predicted"/>
<dbReference type="RefSeq" id="WP_055154095.1">
    <property type="nucleotide sequence ID" value="NZ_CZAW01000100.1"/>
</dbReference>
<evidence type="ECO:0000313" key="6">
    <source>
        <dbReference type="Proteomes" id="UP000477285"/>
    </source>
</evidence>
<dbReference type="Proteomes" id="UP000477285">
    <property type="component" value="Unassembled WGS sequence"/>
</dbReference>
<keyword evidence="2" id="KW-0472">Membrane</keyword>
<reference evidence="3 5" key="1">
    <citation type="submission" date="2015-09" db="EMBL/GenBank/DDBJ databases">
        <authorList>
            <consortium name="Pathogen Informatics"/>
        </authorList>
    </citation>
    <scope>NUCLEOTIDE SEQUENCE [LARGE SCALE GENOMIC DNA]</scope>
    <source>
        <strain evidence="3 5">2789STDY5834911</strain>
    </source>
</reference>
<evidence type="ECO:0000313" key="3">
    <source>
        <dbReference type="EMBL" id="CUQ18823.1"/>
    </source>
</evidence>
<protein>
    <submittedName>
        <fullName evidence="3">Uncharacterized protein</fullName>
    </submittedName>
</protein>
<name>A0A174U8U8_9FIRM</name>
<gene>
    <name evidence="3" type="ORF">ERS852523_04308</name>
    <name evidence="4" type="ORF">GT728_19745</name>
</gene>
<dbReference type="OrthoDB" id="9944215at2"/>
<reference evidence="4 6" key="2">
    <citation type="journal article" date="2019" name="Nat. Med.">
        <title>A library of human gut bacterial isolates paired with longitudinal multiomics data enables mechanistic microbiome research.</title>
        <authorList>
            <person name="Poyet M."/>
            <person name="Groussin M."/>
            <person name="Gibbons S.M."/>
            <person name="Avila-Pacheco J."/>
            <person name="Jiang X."/>
            <person name="Kearney S.M."/>
            <person name="Perrotta A.R."/>
            <person name="Berdy B."/>
            <person name="Zhao S."/>
            <person name="Lieberman T.D."/>
            <person name="Swanson P.K."/>
            <person name="Smith M."/>
            <person name="Roesemann S."/>
            <person name="Alexander J.E."/>
            <person name="Rich S.A."/>
            <person name="Livny J."/>
            <person name="Vlamakis H."/>
            <person name="Clish C."/>
            <person name="Bullock K."/>
            <person name="Deik A."/>
            <person name="Scott J."/>
            <person name="Pierce K.A."/>
            <person name="Xavier R.J."/>
            <person name="Alm E.J."/>
        </authorList>
    </citation>
    <scope>NUCLEOTIDE SEQUENCE [LARGE SCALE GENOMIC DNA]</scope>
    <source>
        <strain evidence="4 6">BIOML-A1</strain>
    </source>
</reference>
<keyword evidence="2" id="KW-1133">Transmembrane helix</keyword>
<dbReference type="PROSITE" id="PS51257">
    <property type="entry name" value="PROKAR_LIPOPROTEIN"/>
    <property type="match status" value="1"/>
</dbReference>
<feature type="transmembrane region" description="Helical" evidence="2">
    <location>
        <begin position="7"/>
        <end position="24"/>
    </location>
</feature>
<feature type="region of interest" description="Disordered" evidence="1">
    <location>
        <begin position="36"/>
        <end position="56"/>
    </location>
</feature>
<evidence type="ECO:0000313" key="5">
    <source>
        <dbReference type="Proteomes" id="UP000095712"/>
    </source>
</evidence>
<feature type="compositionally biased region" description="Polar residues" evidence="1">
    <location>
        <begin position="36"/>
        <end position="48"/>
    </location>
</feature>
<dbReference type="EMBL" id="WWVQ01000089">
    <property type="protein sequence ID" value="MZL35346.1"/>
    <property type="molecule type" value="Genomic_DNA"/>
</dbReference>
<organism evidence="3 5">
    <name type="scientific">Blautia wexlerae</name>
    <dbReference type="NCBI Taxonomy" id="418240"/>
    <lineage>
        <taxon>Bacteria</taxon>
        <taxon>Bacillati</taxon>
        <taxon>Bacillota</taxon>
        <taxon>Clostridia</taxon>
        <taxon>Lachnospirales</taxon>
        <taxon>Lachnospiraceae</taxon>
        <taxon>Blautia</taxon>
    </lineage>
</organism>
<dbReference type="AlphaFoldDB" id="A0A174U8U8"/>
<accession>A0A174U8U8</accession>
<evidence type="ECO:0000313" key="4">
    <source>
        <dbReference type="EMBL" id="MZL35346.1"/>
    </source>
</evidence>
<evidence type="ECO:0000256" key="1">
    <source>
        <dbReference type="SAM" id="MobiDB-lite"/>
    </source>
</evidence>
<keyword evidence="2" id="KW-0812">Transmembrane</keyword>
<sequence>MSRKKKLYLFVTFVVLCICFSLFGCRKMIQNKQNNEMSNEYSQNQADTSQDKKNGDVQISLQDTEREDQINIEGALAYGNVIELIEDGCILQKGMENNDEYAMPIGREEQNQEDNEQHIIYDSNIQVFIKYYENDSYEKATLNDIKKNTFIYVFGESEYNSIIADRIVILRTA</sequence>